<dbReference type="EMBL" id="FQNF01000008">
    <property type="protein sequence ID" value="SGZ38480.1"/>
    <property type="molecule type" value="Genomic_DNA"/>
</dbReference>
<protein>
    <recommendedName>
        <fullName evidence="3">Genetic interactor of prohibitin 7, mitochondrial</fullName>
    </recommendedName>
</protein>
<evidence type="ECO:0000313" key="2">
    <source>
        <dbReference type="Proteomes" id="UP000183365"/>
    </source>
</evidence>
<dbReference type="AlphaFoldDB" id="A0A1L0AWI7"/>
<organism evidence="1 2">
    <name type="scientific">Hanseniaspora guilliermondii</name>
    <dbReference type="NCBI Taxonomy" id="56406"/>
    <lineage>
        <taxon>Eukaryota</taxon>
        <taxon>Fungi</taxon>
        <taxon>Dikarya</taxon>
        <taxon>Ascomycota</taxon>
        <taxon>Saccharomycotina</taxon>
        <taxon>Saccharomycetes</taxon>
        <taxon>Saccharomycodales</taxon>
        <taxon>Saccharomycodaceae</taxon>
        <taxon>Hanseniaspora</taxon>
    </lineage>
</organism>
<accession>A0A1L0AWI7</accession>
<sequence>MSAIKLLKVNRIPFNLLQLQSQRELALKNTTLNTSDFLKKQMSIEKVQMESDMKLEFQKSIKDIVALVNPLQDTEAINEDVQLEQEFLESCENREMQGKYGEMHKLLDDLSIDSTFSKYSDLSVMERKLIDLWAKNIYTFYGSTKNKRNWNIIPREHQKVWYLYEYGYYGPREDLKSLKDNKHHGLPWFGEFNWTVKSKYPLKSEDIYKELPLLSRMSIEDMRKTPGVVNHYQLTTDRKKYWDNNLQGIDIMSKTVLIIMFSIMGYNSLVDYAYEPSDESL</sequence>
<dbReference type="OrthoDB" id="3970501at2759"/>
<evidence type="ECO:0008006" key="3">
    <source>
        <dbReference type="Google" id="ProtNLM"/>
    </source>
</evidence>
<keyword evidence="2" id="KW-1185">Reference proteome</keyword>
<proteinExistence type="predicted"/>
<reference evidence="2" key="1">
    <citation type="submission" date="2016-11" db="EMBL/GenBank/DDBJ databases">
        <authorList>
            <person name="Guldener U."/>
        </authorList>
    </citation>
    <scope>NUCLEOTIDE SEQUENCE [LARGE SCALE GENOMIC DNA]</scope>
</reference>
<dbReference type="Proteomes" id="UP000183365">
    <property type="component" value="Unassembled WGS sequence"/>
</dbReference>
<name>A0A1L0AWI7_9ASCO</name>
<evidence type="ECO:0000313" key="1">
    <source>
        <dbReference type="EMBL" id="SGZ38480.1"/>
    </source>
</evidence>
<dbReference type="VEuPathDB" id="FungiDB:HGUI_00680"/>
<gene>
    <name evidence="1" type="ORF">HGUI_00680</name>
</gene>